<dbReference type="AlphaFoldDB" id="R7TCM2"/>
<keyword evidence="3" id="KW-0677">Repeat</keyword>
<evidence type="ECO:0000256" key="2">
    <source>
        <dbReference type="ARBA" id="ARBA00022692"/>
    </source>
</evidence>
<feature type="disulfide bond" evidence="9">
    <location>
        <begin position="2"/>
        <end position="14"/>
    </location>
</feature>
<name>R7TCM2_CAPTE</name>
<dbReference type="Gene3D" id="4.10.400.10">
    <property type="entry name" value="Low-density Lipoprotein Receptor"/>
    <property type="match status" value="3"/>
</dbReference>
<feature type="disulfide bond" evidence="9">
    <location>
        <begin position="100"/>
        <end position="115"/>
    </location>
</feature>
<keyword evidence="4" id="KW-1133">Transmembrane helix</keyword>
<dbReference type="SUPFAM" id="SSF57424">
    <property type="entry name" value="LDL receptor-like module"/>
    <property type="match status" value="3"/>
</dbReference>
<dbReference type="OMA" id="TISEFEC"/>
<gene>
    <name evidence="10" type="ORF">CAPTEDRAFT_107051</name>
</gene>
<evidence type="ECO:0000313" key="12">
    <source>
        <dbReference type="Proteomes" id="UP000014760"/>
    </source>
</evidence>
<feature type="disulfide bond" evidence="9">
    <location>
        <begin position="81"/>
        <end position="93"/>
    </location>
</feature>
<evidence type="ECO:0000256" key="6">
    <source>
        <dbReference type="ARBA" id="ARBA00023157"/>
    </source>
</evidence>
<dbReference type="PANTHER" id="PTHR22722:SF5">
    <property type="entry name" value="LOW-DENSITY LIPOPROTEIN RECEPTOR-RELATED PROTEIN 1B"/>
    <property type="match status" value="1"/>
</dbReference>
<keyword evidence="12" id="KW-1185">Reference proteome</keyword>
<dbReference type="EMBL" id="KB310466">
    <property type="protein sequence ID" value="ELT91488.1"/>
    <property type="molecule type" value="Genomic_DNA"/>
</dbReference>
<feature type="disulfide bond" evidence="9">
    <location>
        <begin position="9"/>
        <end position="27"/>
    </location>
</feature>
<dbReference type="Pfam" id="PF00057">
    <property type="entry name" value="Ldl_recept_a"/>
    <property type="match status" value="3"/>
</dbReference>
<keyword evidence="2" id="KW-0812">Transmembrane</keyword>
<evidence type="ECO:0000256" key="4">
    <source>
        <dbReference type="ARBA" id="ARBA00022989"/>
    </source>
</evidence>
<reference evidence="11" key="3">
    <citation type="submission" date="2015-06" db="UniProtKB">
        <authorList>
            <consortium name="EnsemblMetazoa"/>
        </authorList>
    </citation>
    <scope>IDENTIFICATION</scope>
</reference>
<keyword evidence="8" id="KW-0325">Glycoprotein</keyword>
<keyword evidence="6 9" id="KW-1015">Disulfide bond</keyword>
<dbReference type="GO" id="GO:0005041">
    <property type="term" value="F:low-density lipoprotein particle receptor activity"/>
    <property type="evidence" value="ECO:0007669"/>
    <property type="project" value="TreeGrafter"/>
</dbReference>
<keyword evidence="5" id="KW-0472">Membrane</keyword>
<dbReference type="GO" id="GO:0043235">
    <property type="term" value="C:receptor complex"/>
    <property type="evidence" value="ECO:0007669"/>
    <property type="project" value="TreeGrafter"/>
</dbReference>
<evidence type="ECO:0000256" key="7">
    <source>
        <dbReference type="ARBA" id="ARBA00023170"/>
    </source>
</evidence>
<dbReference type="HOGENOM" id="CLU_085098_1_4_1"/>
<reference evidence="10 12" key="2">
    <citation type="journal article" date="2013" name="Nature">
        <title>Insights into bilaterian evolution from three spiralian genomes.</title>
        <authorList>
            <person name="Simakov O."/>
            <person name="Marletaz F."/>
            <person name="Cho S.J."/>
            <person name="Edsinger-Gonzales E."/>
            <person name="Havlak P."/>
            <person name="Hellsten U."/>
            <person name="Kuo D.H."/>
            <person name="Larsson T."/>
            <person name="Lv J."/>
            <person name="Arendt D."/>
            <person name="Savage R."/>
            <person name="Osoegawa K."/>
            <person name="de Jong P."/>
            <person name="Grimwood J."/>
            <person name="Chapman J.A."/>
            <person name="Shapiro H."/>
            <person name="Aerts A."/>
            <person name="Otillar R.P."/>
            <person name="Terry A.Y."/>
            <person name="Boore J.L."/>
            <person name="Grigoriev I.V."/>
            <person name="Lindberg D.R."/>
            <person name="Seaver E.C."/>
            <person name="Weisblat D.A."/>
            <person name="Putnam N.H."/>
            <person name="Rokhsar D.S."/>
        </authorList>
    </citation>
    <scope>NUCLEOTIDE SEQUENCE</scope>
    <source>
        <strain evidence="10 12">I ESC-2004</strain>
    </source>
</reference>
<dbReference type="InterPro" id="IPR023415">
    <property type="entry name" value="LDLR_class-A_CS"/>
</dbReference>
<protein>
    <submittedName>
        <fullName evidence="10 11">Uncharacterized protein</fullName>
    </submittedName>
</protein>
<proteinExistence type="predicted"/>
<dbReference type="Proteomes" id="UP000014760">
    <property type="component" value="Unassembled WGS sequence"/>
</dbReference>
<keyword evidence="7" id="KW-0675">Receptor</keyword>
<feature type="non-terminal residue" evidence="10">
    <location>
        <position position="1"/>
    </location>
</feature>
<feature type="disulfide bond" evidence="9">
    <location>
        <begin position="49"/>
        <end position="67"/>
    </location>
</feature>
<comment type="caution">
    <text evidence="9">Lacks conserved residue(s) required for the propagation of feature annotation.</text>
</comment>
<dbReference type="SMART" id="SM00192">
    <property type="entry name" value="LDLa"/>
    <property type="match status" value="3"/>
</dbReference>
<evidence type="ECO:0000256" key="5">
    <source>
        <dbReference type="ARBA" id="ARBA00023136"/>
    </source>
</evidence>
<evidence type="ECO:0000256" key="9">
    <source>
        <dbReference type="PROSITE-ProRule" id="PRU00124"/>
    </source>
</evidence>
<dbReference type="InterPro" id="IPR036055">
    <property type="entry name" value="LDL_receptor-like_sf"/>
</dbReference>
<evidence type="ECO:0000256" key="8">
    <source>
        <dbReference type="ARBA" id="ARBA00023180"/>
    </source>
</evidence>
<organism evidence="10">
    <name type="scientific">Capitella teleta</name>
    <name type="common">Polychaete worm</name>
    <dbReference type="NCBI Taxonomy" id="283909"/>
    <lineage>
        <taxon>Eukaryota</taxon>
        <taxon>Metazoa</taxon>
        <taxon>Spiralia</taxon>
        <taxon>Lophotrochozoa</taxon>
        <taxon>Annelida</taxon>
        <taxon>Polychaeta</taxon>
        <taxon>Sedentaria</taxon>
        <taxon>Scolecida</taxon>
        <taxon>Capitellidae</taxon>
        <taxon>Capitella</taxon>
    </lineage>
</organism>
<dbReference type="InterPro" id="IPR051221">
    <property type="entry name" value="LDLR-related"/>
</dbReference>
<dbReference type="CDD" id="cd00112">
    <property type="entry name" value="LDLa"/>
    <property type="match status" value="3"/>
</dbReference>
<dbReference type="EMBL" id="AMQN01002925">
    <property type="status" value="NOT_ANNOTATED_CDS"/>
    <property type="molecule type" value="Genomic_DNA"/>
</dbReference>
<dbReference type="GO" id="GO:0005886">
    <property type="term" value="C:plasma membrane"/>
    <property type="evidence" value="ECO:0007669"/>
    <property type="project" value="TreeGrafter"/>
</dbReference>
<dbReference type="PRINTS" id="PR00261">
    <property type="entry name" value="LDLRECEPTOR"/>
</dbReference>
<feature type="disulfide bond" evidence="9">
    <location>
        <begin position="88"/>
        <end position="106"/>
    </location>
</feature>
<evidence type="ECO:0000313" key="10">
    <source>
        <dbReference type="EMBL" id="ELT91488.1"/>
    </source>
</evidence>
<sequence>RCTDVSYQCQDGKCISMTQYCDFHDDCDDRSDEINCYRPPCNMSNEWMCSNAQCIAIEKRCDLLVDCVDSSDELKCGDWPCPTEFLKCPSSFCIPPQMVCNGLDDCLNGEDEIDCGQYACMIAKFFIIIWSYHNQQINITALAFTSAVVPRYVHI</sequence>
<dbReference type="InterPro" id="IPR002172">
    <property type="entry name" value="LDrepeatLR_classA_rpt"/>
</dbReference>
<evidence type="ECO:0000256" key="1">
    <source>
        <dbReference type="ARBA" id="ARBA00004167"/>
    </source>
</evidence>
<dbReference type="STRING" id="283909.R7TCM2"/>
<dbReference type="PROSITE" id="PS50068">
    <property type="entry name" value="LDLRA_2"/>
    <property type="match status" value="3"/>
</dbReference>
<dbReference type="OrthoDB" id="10062665at2759"/>
<feature type="disulfide bond" evidence="9">
    <location>
        <begin position="61"/>
        <end position="76"/>
    </location>
</feature>
<accession>R7TCM2</accession>
<evidence type="ECO:0000256" key="3">
    <source>
        <dbReference type="ARBA" id="ARBA00022737"/>
    </source>
</evidence>
<dbReference type="PROSITE" id="PS01209">
    <property type="entry name" value="LDLRA_1"/>
    <property type="match status" value="2"/>
</dbReference>
<comment type="subcellular location">
    <subcellularLocation>
        <location evidence="1">Membrane</location>
        <topology evidence="1">Single-pass membrane protein</topology>
    </subcellularLocation>
</comment>
<evidence type="ECO:0000313" key="11">
    <source>
        <dbReference type="EnsemblMetazoa" id="CapteP107051"/>
    </source>
</evidence>
<dbReference type="PANTHER" id="PTHR22722">
    <property type="entry name" value="LOW-DENSITY LIPOPROTEIN RECEPTOR-RELATED PROTEIN 2-RELATED"/>
    <property type="match status" value="1"/>
</dbReference>
<reference evidence="12" key="1">
    <citation type="submission" date="2012-12" db="EMBL/GenBank/DDBJ databases">
        <authorList>
            <person name="Hellsten U."/>
            <person name="Grimwood J."/>
            <person name="Chapman J.A."/>
            <person name="Shapiro H."/>
            <person name="Aerts A."/>
            <person name="Otillar R.P."/>
            <person name="Terry A.Y."/>
            <person name="Boore J.L."/>
            <person name="Simakov O."/>
            <person name="Marletaz F."/>
            <person name="Cho S.-J."/>
            <person name="Edsinger-Gonzales E."/>
            <person name="Havlak P."/>
            <person name="Kuo D.-H."/>
            <person name="Larsson T."/>
            <person name="Lv J."/>
            <person name="Arendt D."/>
            <person name="Savage R."/>
            <person name="Osoegawa K."/>
            <person name="de Jong P."/>
            <person name="Lindberg D.R."/>
            <person name="Seaver E.C."/>
            <person name="Weisblat D.A."/>
            <person name="Putnam N.H."/>
            <person name="Grigoriev I.V."/>
            <person name="Rokhsar D.S."/>
        </authorList>
    </citation>
    <scope>NUCLEOTIDE SEQUENCE</scope>
    <source>
        <strain evidence="12">I ESC-2004</strain>
    </source>
</reference>
<feature type="disulfide bond" evidence="9">
    <location>
        <begin position="21"/>
        <end position="36"/>
    </location>
</feature>
<dbReference type="EnsemblMetazoa" id="CapteT107051">
    <property type="protein sequence ID" value="CapteP107051"/>
    <property type="gene ID" value="CapteG107051"/>
</dbReference>